<evidence type="ECO:0000256" key="1">
    <source>
        <dbReference type="SAM" id="SignalP"/>
    </source>
</evidence>
<comment type="caution">
    <text evidence="3">The sequence shown here is derived from an EMBL/GenBank/DDBJ whole genome shotgun (WGS) entry which is preliminary data.</text>
</comment>
<evidence type="ECO:0000259" key="2">
    <source>
        <dbReference type="Pfam" id="PF01965"/>
    </source>
</evidence>
<feature type="chain" id="PRO_5008043797" evidence="1">
    <location>
        <begin position="22"/>
        <end position="285"/>
    </location>
</feature>
<feature type="signal peptide" evidence="1">
    <location>
        <begin position="1"/>
        <end position="21"/>
    </location>
</feature>
<dbReference type="InterPro" id="IPR002818">
    <property type="entry name" value="DJ-1/PfpI"/>
</dbReference>
<dbReference type="Gene3D" id="3.40.50.880">
    <property type="match status" value="1"/>
</dbReference>
<dbReference type="InterPro" id="IPR029062">
    <property type="entry name" value="Class_I_gatase-like"/>
</dbReference>
<dbReference type="InterPro" id="IPR052158">
    <property type="entry name" value="INH-QAR"/>
</dbReference>
<dbReference type="STRING" id="100816.A0A175WA15"/>
<dbReference type="PANTHER" id="PTHR43130">
    <property type="entry name" value="ARAC-FAMILY TRANSCRIPTIONAL REGULATOR"/>
    <property type="match status" value="1"/>
</dbReference>
<accession>A0A175WA15</accession>
<gene>
    <name evidence="3" type="ORF">MMYC01_203267</name>
</gene>
<keyword evidence="1" id="KW-0732">Signal</keyword>
<dbReference type="SUPFAM" id="SSF52317">
    <property type="entry name" value="Class I glutamine amidotransferase-like"/>
    <property type="match status" value="1"/>
</dbReference>
<evidence type="ECO:0000313" key="4">
    <source>
        <dbReference type="Proteomes" id="UP000078237"/>
    </source>
</evidence>
<dbReference type="AlphaFoldDB" id="A0A175WA15"/>
<feature type="domain" description="DJ-1/PfpI" evidence="2">
    <location>
        <begin position="151"/>
        <end position="245"/>
    </location>
</feature>
<name>A0A175WA15_9PEZI</name>
<dbReference type="VEuPathDB" id="FungiDB:MMYC01_203267"/>
<dbReference type="Pfam" id="PF01965">
    <property type="entry name" value="DJ-1_PfpI"/>
    <property type="match status" value="1"/>
</dbReference>
<dbReference type="PANTHER" id="PTHR43130:SF15">
    <property type="entry name" value="THIJ_PFPI FAMILY PROTEIN (AFU_ORTHOLOGUE AFUA_5G14240)"/>
    <property type="match status" value="1"/>
</dbReference>
<dbReference type="EMBL" id="LCTW02000061">
    <property type="protein sequence ID" value="KXX80362.1"/>
    <property type="molecule type" value="Genomic_DNA"/>
</dbReference>
<dbReference type="Proteomes" id="UP000078237">
    <property type="component" value="Unassembled WGS sequence"/>
</dbReference>
<organism evidence="3 4">
    <name type="scientific">Madurella mycetomatis</name>
    <dbReference type="NCBI Taxonomy" id="100816"/>
    <lineage>
        <taxon>Eukaryota</taxon>
        <taxon>Fungi</taxon>
        <taxon>Dikarya</taxon>
        <taxon>Ascomycota</taxon>
        <taxon>Pezizomycotina</taxon>
        <taxon>Sordariomycetes</taxon>
        <taxon>Sordariomycetidae</taxon>
        <taxon>Sordariales</taxon>
        <taxon>Sordariales incertae sedis</taxon>
        <taxon>Madurella</taxon>
    </lineage>
</organism>
<protein>
    <submittedName>
        <fullName evidence="3">Isonitrile hydratase</fullName>
    </submittedName>
</protein>
<sequence>MRLQGLLSSIALSTLLNPTLARPKLPPLPTNTTFPTHYGVVVWPAFASDDAFNPINVLNALTYWYPQLGMHFSILSATLDPVSTRLLNRGTLHEPNTTVAPPSDFGQAVLPTDTLDAVLARNGTTWVEPYPPEDPERPYGGNVTKVLSPIQVLLVPGGGTFQHDRSVEVAFVKQIYPRLHSIFSVCTGATVLAQSGILDGRRATSNKQGWERVIKTGPNVLWDYKARWVQDGNIWTSAEPAAGIDGTYAWVESVFGRDIADFLAATVGYTRWMDGDNDPFADVWD</sequence>
<proteinExistence type="predicted"/>
<dbReference type="OrthoDB" id="543156at2759"/>
<reference evidence="3 4" key="1">
    <citation type="journal article" date="2016" name="Genome Announc.">
        <title>Genome Sequence of Madurella mycetomatis mm55, Isolated from a Human Mycetoma Case in Sudan.</title>
        <authorList>
            <person name="Smit S."/>
            <person name="Derks M.F."/>
            <person name="Bervoets S."/>
            <person name="Fahal A."/>
            <person name="van Leeuwen W."/>
            <person name="van Belkum A."/>
            <person name="van de Sande W.W."/>
        </authorList>
    </citation>
    <scope>NUCLEOTIDE SEQUENCE [LARGE SCALE GENOMIC DNA]</scope>
    <source>
        <strain evidence="4">mm55</strain>
    </source>
</reference>
<keyword evidence="4" id="KW-1185">Reference proteome</keyword>
<evidence type="ECO:0000313" key="3">
    <source>
        <dbReference type="EMBL" id="KXX80362.1"/>
    </source>
</evidence>